<proteinExistence type="predicted"/>
<reference evidence="2" key="1">
    <citation type="submission" date="2020-10" db="EMBL/GenBank/DDBJ databases">
        <authorList>
            <person name="Gilroy R."/>
        </authorList>
    </citation>
    <scope>NUCLEOTIDE SEQUENCE</scope>
    <source>
        <strain evidence="2">ChiSjej3B21-11622</strain>
    </source>
</reference>
<comment type="caution">
    <text evidence="2">The sequence shown here is derived from an EMBL/GenBank/DDBJ whole genome shotgun (WGS) entry which is preliminary data.</text>
</comment>
<dbReference type="SMART" id="SM00974">
    <property type="entry name" value="T5orf172"/>
    <property type="match status" value="1"/>
</dbReference>
<dbReference type="InterPro" id="IPR018306">
    <property type="entry name" value="Phage_T5_Orf172_DNA-bd"/>
</dbReference>
<organism evidence="2 3">
    <name type="scientific">Candidatus Limivivens merdigallinarum</name>
    <dbReference type="NCBI Taxonomy" id="2840859"/>
    <lineage>
        <taxon>Bacteria</taxon>
        <taxon>Bacillati</taxon>
        <taxon>Bacillota</taxon>
        <taxon>Clostridia</taxon>
        <taxon>Lachnospirales</taxon>
        <taxon>Lachnospiraceae</taxon>
        <taxon>Lachnospiraceae incertae sedis</taxon>
        <taxon>Candidatus Limivivens</taxon>
    </lineage>
</organism>
<evidence type="ECO:0000259" key="1">
    <source>
        <dbReference type="SMART" id="SM00974"/>
    </source>
</evidence>
<accession>A0A9D1A006</accession>
<feature type="domain" description="Bacteriophage T5 Orf172 DNA-binding" evidence="1">
    <location>
        <begin position="38"/>
        <end position="114"/>
    </location>
</feature>
<sequence>MLLVSLKGWRAQRKAASYFKTYNSAERIESMMKKIYVAEYKGMYKIGVSVNTERRMKQLSCGCPGIVCIYESPFLDKFYQVEHKLHNIFKSYCIGGEWFSKVDFQIIENTVRIEGSA</sequence>
<evidence type="ECO:0000313" key="3">
    <source>
        <dbReference type="Proteomes" id="UP000886886"/>
    </source>
</evidence>
<evidence type="ECO:0000313" key="2">
    <source>
        <dbReference type="EMBL" id="HIQ97783.1"/>
    </source>
</evidence>
<name>A0A9D1A006_9FIRM</name>
<dbReference type="AlphaFoldDB" id="A0A9D1A006"/>
<dbReference type="EMBL" id="DVFT01000215">
    <property type="protein sequence ID" value="HIQ97783.1"/>
    <property type="molecule type" value="Genomic_DNA"/>
</dbReference>
<dbReference type="Proteomes" id="UP000886886">
    <property type="component" value="Unassembled WGS sequence"/>
</dbReference>
<feature type="non-terminal residue" evidence="2">
    <location>
        <position position="117"/>
    </location>
</feature>
<gene>
    <name evidence="2" type="ORF">IAB26_14640</name>
</gene>
<reference evidence="2" key="2">
    <citation type="journal article" date="2021" name="PeerJ">
        <title>Extensive microbial diversity within the chicken gut microbiome revealed by metagenomics and culture.</title>
        <authorList>
            <person name="Gilroy R."/>
            <person name="Ravi A."/>
            <person name="Getino M."/>
            <person name="Pursley I."/>
            <person name="Horton D.L."/>
            <person name="Alikhan N.F."/>
            <person name="Baker D."/>
            <person name="Gharbi K."/>
            <person name="Hall N."/>
            <person name="Watson M."/>
            <person name="Adriaenssens E.M."/>
            <person name="Foster-Nyarko E."/>
            <person name="Jarju S."/>
            <person name="Secka A."/>
            <person name="Antonio M."/>
            <person name="Oren A."/>
            <person name="Chaudhuri R.R."/>
            <person name="La Ragione R."/>
            <person name="Hildebrand F."/>
            <person name="Pallen M.J."/>
        </authorList>
    </citation>
    <scope>NUCLEOTIDE SEQUENCE</scope>
    <source>
        <strain evidence="2">ChiSjej3B21-11622</strain>
    </source>
</reference>
<dbReference type="Pfam" id="PF13455">
    <property type="entry name" value="MUG113"/>
    <property type="match status" value="1"/>
</dbReference>
<protein>
    <submittedName>
        <fullName evidence="2">GIY-YIG nuclease family protein</fullName>
    </submittedName>
</protein>